<dbReference type="EMBL" id="QRTJ01000011">
    <property type="protein sequence ID" value="RGQ68390.1"/>
    <property type="molecule type" value="Genomic_DNA"/>
</dbReference>
<dbReference type="RefSeq" id="WP_118013552.1">
    <property type="nucleotide sequence ID" value="NZ_QRTJ01000011.1"/>
</dbReference>
<sequence length="103" mass="12167">MNVKKVREAIERIHKMRDAYNATLRSLPKKTRERSDYNNYVDAFLVAIEALEKQLPKKVENWNGQASCPRCKRLFGNMADIEMFCHWDSDCCNHCGQRLDWSE</sequence>
<proteinExistence type="predicted"/>
<comment type="caution">
    <text evidence="1">The sequence shown here is derived from an EMBL/GenBank/DDBJ whole genome shotgun (WGS) entry which is preliminary data.</text>
</comment>
<protein>
    <submittedName>
        <fullName evidence="1">Uncharacterized protein</fullName>
    </submittedName>
</protein>
<dbReference type="Proteomes" id="UP000286137">
    <property type="component" value="Unassembled WGS sequence"/>
</dbReference>
<evidence type="ECO:0000313" key="1">
    <source>
        <dbReference type="EMBL" id="RGQ68390.1"/>
    </source>
</evidence>
<reference evidence="1 2" key="1">
    <citation type="submission" date="2018-08" db="EMBL/GenBank/DDBJ databases">
        <title>A genome reference for cultivated species of the human gut microbiota.</title>
        <authorList>
            <person name="Zou Y."/>
            <person name="Xue W."/>
            <person name="Luo G."/>
        </authorList>
    </citation>
    <scope>NUCLEOTIDE SEQUENCE [LARGE SCALE GENOMIC DNA]</scope>
    <source>
        <strain evidence="1 2">AF27-4BH</strain>
    </source>
</reference>
<dbReference type="AlphaFoldDB" id="A0A412C4U0"/>
<accession>A0A412C4U0</accession>
<organism evidence="1 2">
    <name type="scientific">Mediterraneibacter gnavus</name>
    <name type="common">Ruminococcus gnavus</name>
    <dbReference type="NCBI Taxonomy" id="33038"/>
    <lineage>
        <taxon>Bacteria</taxon>
        <taxon>Bacillati</taxon>
        <taxon>Bacillota</taxon>
        <taxon>Clostridia</taxon>
        <taxon>Lachnospirales</taxon>
        <taxon>Lachnospiraceae</taxon>
        <taxon>Mediterraneibacter</taxon>
    </lineage>
</organism>
<gene>
    <name evidence="1" type="ORF">DWY88_07435</name>
</gene>
<evidence type="ECO:0000313" key="2">
    <source>
        <dbReference type="Proteomes" id="UP000286137"/>
    </source>
</evidence>
<name>A0A412C4U0_MEDGN</name>